<organism evidence="2">
    <name type="scientific">Eucampia antarctica</name>
    <dbReference type="NCBI Taxonomy" id="49252"/>
    <lineage>
        <taxon>Eukaryota</taxon>
        <taxon>Sar</taxon>
        <taxon>Stramenopiles</taxon>
        <taxon>Ochrophyta</taxon>
        <taxon>Bacillariophyta</taxon>
        <taxon>Mediophyceae</taxon>
        <taxon>Biddulphiophycidae</taxon>
        <taxon>Hemiaulales</taxon>
        <taxon>Hemiaulaceae</taxon>
        <taxon>Eucampia</taxon>
    </lineage>
</organism>
<keyword evidence="1" id="KW-1133">Transmembrane helix</keyword>
<dbReference type="EMBL" id="HBHI01019308">
    <property type="protein sequence ID" value="CAD9681852.1"/>
    <property type="molecule type" value="Transcribed_RNA"/>
</dbReference>
<dbReference type="AlphaFoldDB" id="A0A6U0SFV3"/>
<evidence type="ECO:0000313" key="2">
    <source>
        <dbReference type="EMBL" id="CAD9681846.1"/>
    </source>
</evidence>
<keyword evidence="1" id="KW-0472">Membrane</keyword>
<gene>
    <name evidence="2" type="ORF">EANT1437_LOCUS9892</name>
    <name evidence="3" type="ORF">EANT1437_LOCUS9893</name>
</gene>
<proteinExistence type="predicted"/>
<evidence type="ECO:0000313" key="3">
    <source>
        <dbReference type="EMBL" id="CAD9681852.1"/>
    </source>
</evidence>
<protein>
    <submittedName>
        <fullName evidence="2">Uncharacterized protein</fullName>
    </submittedName>
</protein>
<reference evidence="2" key="1">
    <citation type="submission" date="2021-01" db="EMBL/GenBank/DDBJ databases">
        <authorList>
            <person name="Corre E."/>
            <person name="Pelletier E."/>
            <person name="Niang G."/>
            <person name="Scheremetjew M."/>
            <person name="Finn R."/>
            <person name="Kale V."/>
            <person name="Holt S."/>
            <person name="Cochrane G."/>
            <person name="Meng A."/>
            <person name="Brown T."/>
            <person name="Cohen L."/>
        </authorList>
    </citation>
    <scope>NUCLEOTIDE SEQUENCE</scope>
    <source>
        <strain evidence="2">CCMP1452</strain>
    </source>
</reference>
<name>A0A6U0SFV3_9STRA</name>
<evidence type="ECO:0000256" key="1">
    <source>
        <dbReference type="SAM" id="Phobius"/>
    </source>
</evidence>
<dbReference type="EMBL" id="HBHI01019304">
    <property type="protein sequence ID" value="CAD9681846.1"/>
    <property type="molecule type" value="Transcribed_RNA"/>
</dbReference>
<feature type="transmembrane region" description="Helical" evidence="1">
    <location>
        <begin position="33"/>
        <end position="57"/>
    </location>
</feature>
<accession>A0A6U0SFV3</accession>
<sequence length="104" mass="11493">MPDRFTPRMARDIQEPTLSVGLYTPTRNSTTSFLTATTLIYAIGAGITAAAGTRLALQLILDKGFKLFSFQLPDLDRPGIVIYCHYLPVSGLGNLRACCLPWMW</sequence>
<keyword evidence="1" id="KW-0812">Transmembrane</keyword>